<keyword evidence="7" id="KW-1185">Reference proteome</keyword>
<dbReference type="SUPFAM" id="SSF46785">
    <property type="entry name" value="Winged helix' DNA-binding domain"/>
    <property type="match status" value="1"/>
</dbReference>
<dbReference type="PANTHER" id="PTHR30346">
    <property type="entry name" value="TRANSCRIPTIONAL DUAL REGULATOR HCAR-RELATED"/>
    <property type="match status" value="1"/>
</dbReference>
<dbReference type="CDD" id="cd08434">
    <property type="entry name" value="PBP2_GltC_like"/>
    <property type="match status" value="1"/>
</dbReference>
<dbReference type="InterPro" id="IPR000847">
    <property type="entry name" value="LysR_HTH_N"/>
</dbReference>
<name>A0A0A1MW92_9BACI</name>
<dbReference type="Gene3D" id="1.10.10.10">
    <property type="entry name" value="Winged helix-like DNA-binding domain superfamily/Winged helix DNA-binding domain"/>
    <property type="match status" value="1"/>
</dbReference>
<dbReference type="PRINTS" id="PR00039">
    <property type="entry name" value="HTHLYSR"/>
</dbReference>
<reference evidence="6 7" key="1">
    <citation type="submission" date="2014-11" db="EMBL/GenBank/DDBJ databases">
        <authorList>
            <person name="Urmite Genomes Urmite Genomes"/>
        </authorList>
    </citation>
    <scope>NUCLEOTIDE SEQUENCE [LARGE SCALE GENOMIC DNA]</scope>
    <source>
        <strain evidence="6 7">Oc5</strain>
    </source>
</reference>
<dbReference type="PROSITE" id="PS50931">
    <property type="entry name" value="HTH_LYSR"/>
    <property type="match status" value="1"/>
</dbReference>
<evidence type="ECO:0000313" key="7">
    <source>
        <dbReference type="Proteomes" id="UP000040453"/>
    </source>
</evidence>
<evidence type="ECO:0000259" key="5">
    <source>
        <dbReference type="PROSITE" id="PS50931"/>
    </source>
</evidence>
<dbReference type="GO" id="GO:0003677">
    <property type="term" value="F:DNA binding"/>
    <property type="evidence" value="ECO:0007669"/>
    <property type="project" value="UniProtKB-KW"/>
</dbReference>
<dbReference type="PANTHER" id="PTHR30346:SF28">
    <property type="entry name" value="HTH-TYPE TRANSCRIPTIONAL REGULATOR CYNR"/>
    <property type="match status" value="1"/>
</dbReference>
<dbReference type="EMBL" id="CDGG01000001">
    <property type="protein sequence ID" value="CEI83839.1"/>
    <property type="molecule type" value="Genomic_DNA"/>
</dbReference>
<comment type="similarity">
    <text evidence="1">Belongs to the LysR transcriptional regulatory family.</text>
</comment>
<evidence type="ECO:0000256" key="4">
    <source>
        <dbReference type="ARBA" id="ARBA00023163"/>
    </source>
</evidence>
<dbReference type="GO" id="GO:0032993">
    <property type="term" value="C:protein-DNA complex"/>
    <property type="evidence" value="ECO:0007669"/>
    <property type="project" value="TreeGrafter"/>
</dbReference>
<dbReference type="FunFam" id="1.10.10.10:FF:000001">
    <property type="entry name" value="LysR family transcriptional regulator"/>
    <property type="match status" value="1"/>
</dbReference>
<evidence type="ECO:0000256" key="2">
    <source>
        <dbReference type="ARBA" id="ARBA00023015"/>
    </source>
</evidence>
<dbReference type="InterPro" id="IPR036388">
    <property type="entry name" value="WH-like_DNA-bd_sf"/>
</dbReference>
<keyword evidence="2" id="KW-0805">Transcription regulation</keyword>
<dbReference type="OrthoDB" id="9803735at2"/>
<evidence type="ECO:0000256" key="1">
    <source>
        <dbReference type="ARBA" id="ARBA00009437"/>
    </source>
</evidence>
<dbReference type="Proteomes" id="UP000040453">
    <property type="component" value="Unassembled WGS sequence"/>
</dbReference>
<dbReference type="AlphaFoldDB" id="A0A0A1MW92"/>
<dbReference type="RefSeq" id="WP_042534308.1">
    <property type="nucleotide sequence ID" value="NZ_CAXOIH010000007.1"/>
</dbReference>
<accession>A0A0A1MW92</accession>
<protein>
    <submittedName>
        <fullName evidence="6">HTH-type transcriptional regulator GltC</fullName>
    </submittedName>
</protein>
<sequence>MELRQLRYFVAVAEREHVSEAAFELHVAQSAVSRQISNLESELGVQLFERAGRNVHLTPIGKIFLTHIKSALRGVDYAKKQVDEYLDPEGGSIKIGFPTSLASNLLPTVLSAFKKSYPNIRFQLRQGSYNFLIESVRNREIDLAFLGPVPDNQPDIIGKVLFMENFYALIPSSHAKSNEEKISVAELEAENFVLFPEGYVLHQLVIDACIRSGFTPNIQSQGEDLDAIKGLVAAGMGITLLPESAFNDLNTAYSAKVAIDNPPLKRAVGIIIPKNRNLAPSERVFYNFIQDYFDVGE</sequence>
<dbReference type="Gene3D" id="3.40.190.290">
    <property type="match status" value="1"/>
</dbReference>
<dbReference type="Pfam" id="PF03466">
    <property type="entry name" value="LysR_substrate"/>
    <property type="match status" value="1"/>
</dbReference>
<organism evidence="6 7">
    <name type="scientific">Oceanobacillus oncorhynchi</name>
    <dbReference type="NCBI Taxonomy" id="545501"/>
    <lineage>
        <taxon>Bacteria</taxon>
        <taxon>Bacillati</taxon>
        <taxon>Bacillota</taxon>
        <taxon>Bacilli</taxon>
        <taxon>Bacillales</taxon>
        <taxon>Bacillaceae</taxon>
        <taxon>Oceanobacillus</taxon>
    </lineage>
</organism>
<dbReference type="InterPro" id="IPR036390">
    <property type="entry name" value="WH_DNA-bd_sf"/>
</dbReference>
<dbReference type="SUPFAM" id="SSF53850">
    <property type="entry name" value="Periplasmic binding protein-like II"/>
    <property type="match status" value="1"/>
</dbReference>
<feature type="domain" description="HTH lysR-type" evidence="5">
    <location>
        <begin position="1"/>
        <end position="58"/>
    </location>
</feature>
<dbReference type="InterPro" id="IPR005119">
    <property type="entry name" value="LysR_subst-bd"/>
</dbReference>
<evidence type="ECO:0000256" key="3">
    <source>
        <dbReference type="ARBA" id="ARBA00023125"/>
    </source>
</evidence>
<evidence type="ECO:0000313" key="6">
    <source>
        <dbReference type="EMBL" id="CEI83839.1"/>
    </source>
</evidence>
<gene>
    <name evidence="6" type="primary">gltC_3</name>
    <name evidence="6" type="ORF">BN997_03760</name>
</gene>
<dbReference type="STRING" id="545501.BN997_03760"/>
<proteinExistence type="inferred from homology"/>
<keyword evidence="3" id="KW-0238">DNA-binding</keyword>
<dbReference type="GO" id="GO:0003700">
    <property type="term" value="F:DNA-binding transcription factor activity"/>
    <property type="evidence" value="ECO:0007669"/>
    <property type="project" value="InterPro"/>
</dbReference>
<dbReference type="Pfam" id="PF00126">
    <property type="entry name" value="HTH_1"/>
    <property type="match status" value="1"/>
</dbReference>
<keyword evidence="4" id="KW-0804">Transcription</keyword>